<dbReference type="AlphaFoldDB" id="A0AAV3W5J9"/>
<organism evidence="2 3">
    <name type="scientific">Clostridium diolis</name>
    <dbReference type="NCBI Taxonomy" id="223919"/>
    <lineage>
        <taxon>Bacteria</taxon>
        <taxon>Bacillati</taxon>
        <taxon>Bacillota</taxon>
        <taxon>Clostridia</taxon>
        <taxon>Eubacteriales</taxon>
        <taxon>Clostridiaceae</taxon>
        <taxon>Clostridium</taxon>
    </lineage>
</organism>
<dbReference type="SUPFAM" id="SSF47413">
    <property type="entry name" value="lambda repressor-like DNA-binding domains"/>
    <property type="match status" value="1"/>
</dbReference>
<dbReference type="RefSeq" id="WP_039771194.1">
    <property type="nucleotide sequence ID" value="NZ_BJLA01000024.1"/>
</dbReference>
<gene>
    <name evidence="2" type="ORF">CDIOL_45250</name>
</gene>
<dbReference type="Gene3D" id="1.10.260.40">
    <property type="entry name" value="lambda repressor-like DNA-binding domains"/>
    <property type="match status" value="1"/>
</dbReference>
<accession>A0AAV3W5J9</accession>
<reference evidence="2 3" key="1">
    <citation type="submission" date="2019-06" db="EMBL/GenBank/DDBJ databases">
        <title>Draft genome sequence of Clostridium diolis DSM 15410.</title>
        <authorList>
            <person name="Kobayashi H."/>
            <person name="Tanizawa Y."/>
            <person name="Tohno M."/>
        </authorList>
    </citation>
    <scope>NUCLEOTIDE SEQUENCE [LARGE SCALE GENOMIC DNA]</scope>
    <source>
        <strain evidence="2 3">DSM 15410</strain>
    </source>
</reference>
<proteinExistence type="predicted"/>
<sequence length="70" mass="7737">MLKLDVKKLLLLQAKACLNTNELAKRASMPRTTITNIVHRKRNATPKSIGLLAKALGVDVSELLLNEKDN</sequence>
<evidence type="ECO:0000313" key="2">
    <source>
        <dbReference type="EMBL" id="GEA33602.1"/>
    </source>
</evidence>
<evidence type="ECO:0000259" key="1">
    <source>
        <dbReference type="PROSITE" id="PS50943"/>
    </source>
</evidence>
<dbReference type="Pfam" id="PF01381">
    <property type="entry name" value="HTH_3"/>
    <property type="match status" value="1"/>
</dbReference>
<dbReference type="PROSITE" id="PS50943">
    <property type="entry name" value="HTH_CROC1"/>
    <property type="match status" value="1"/>
</dbReference>
<keyword evidence="3" id="KW-1185">Reference proteome</keyword>
<dbReference type="EMBL" id="BJLA01000024">
    <property type="protein sequence ID" value="GEA33602.1"/>
    <property type="molecule type" value="Genomic_DNA"/>
</dbReference>
<name>A0AAV3W5J9_9CLOT</name>
<comment type="caution">
    <text evidence="2">The sequence shown here is derived from an EMBL/GenBank/DDBJ whole genome shotgun (WGS) entry which is preliminary data.</text>
</comment>
<dbReference type="InterPro" id="IPR001387">
    <property type="entry name" value="Cro/C1-type_HTH"/>
</dbReference>
<dbReference type="InterPro" id="IPR010982">
    <property type="entry name" value="Lambda_DNA-bd_dom_sf"/>
</dbReference>
<dbReference type="GO" id="GO:0003677">
    <property type="term" value="F:DNA binding"/>
    <property type="evidence" value="ECO:0007669"/>
    <property type="project" value="InterPro"/>
</dbReference>
<dbReference type="SMART" id="SM00530">
    <property type="entry name" value="HTH_XRE"/>
    <property type="match status" value="1"/>
</dbReference>
<dbReference type="Proteomes" id="UP000325212">
    <property type="component" value="Unassembled WGS sequence"/>
</dbReference>
<evidence type="ECO:0000313" key="3">
    <source>
        <dbReference type="Proteomes" id="UP000325212"/>
    </source>
</evidence>
<feature type="domain" description="HTH cro/C1-type" evidence="1">
    <location>
        <begin position="22"/>
        <end position="63"/>
    </location>
</feature>
<protein>
    <recommendedName>
        <fullName evidence="1">HTH cro/C1-type domain-containing protein</fullName>
    </recommendedName>
</protein>
<dbReference type="CDD" id="cd00093">
    <property type="entry name" value="HTH_XRE"/>
    <property type="match status" value="1"/>
</dbReference>